<dbReference type="GO" id="GO:0005524">
    <property type="term" value="F:ATP binding"/>
    <property type="evidence" value="ECO:0007669"/>
    <property type="project" value="UniProtKB-KW"/>
</dbReference>
<keyword evidence="7 8" id="KW-0472">Membrane</keyword>
<dbReference type="CDD" id="cd06581">
    <property type="entry name" value="TM_PBP1_LivM_like"/>
    <property type="match status" value="1"/>
</dbReference>
<comment type="subcellular location">
    <subcellularLocation>
        <location evidence="1">Cell membrane</location>
        <topology evidence="1">Multi-pass membrane protein</topology>
    </subcellularLocation>
</comment>
<dbReference type="InterPro" id="IPR043428">
    <property type="entry name" value="LivM-like"/>
</dbReference>
<reference evidence="10 11" key="1">
    <citation type="submission" date="2018-07" db="EMBL/GenBank/DDBJ databases">
        <title>Genome sequence of Roseomonas fauriae ATCC 49958.</title>
        <authorList>
            <person name="Sant'Anna F.H."/>
            <person name="Baldani J.I."/>
            <person name="Zilli J.E."/>
            <person name="Reis V.M."/>
            <person name="Hartmann A."/>
            <person name="Cruz L."/>
            <person name="de Souza E.M."/>
            <person name="de Oliveira Pedrosa F."/>
            <person name="Passaglia L.M.P."/>
        </authorList>
    </citation>
    <scope>NUCLEOTIDE SEQUENCE [LARGE SCALE GENOMIC DNA]</scope>
    <source>
        <strain evidence="10 11">ATCC 49958</strain>
    </source>
</reference>
<evidence type="ECO:0000256" key="3">
    <source>
        <dbReference type="ARBA" id="ARBA00022692"/>
    </source>
</evidence>
<feature type="domain" description="ABC transporter" evidence="9">
    <location>
        <begin position="342"/>
        <end position="589"/>
    </location>
</feature>
<feature type="transmembrane region" description="Helical" evidence="8">
    <location>
        <begin position="252"/>
        <end position="277"/>
    </location>
</feature>
<dbReference type="GO" id="GO:0015658">
    <property type="term" value="F:branched-chain amino acid transmembrane transporter activity"/>
    <property type="evidence" value="ECO:0007669"/>
    <property type="project" value="InterPro"/>
</dbReference>
<feature type="transmembrane region" description="Helical" evidence="8">
    <location>
        <begin position="217"/>
        <end position="240"/>
    </location>
</feature>
<feature type="transmembrane region" description="Helical" evidence="8">
    <location>
        <begin position="83"/>
        <end position="106"/>
    </location>
</feature>
<dbReference type="Pfam" id="PF02653">
    <property type="entry name" value="BPD_transp_2"/>
    <property type="match status" value="1"/>
</dbReference>
<organism evidence="10 11">
    <name type="scientific">Azospirillum brasilense</name>
    <dbReference type="NCBI Taxonomy" id="192"/>
    <lineage>
        <taxon>Bacteria</taxon>
        <taxon>Pseudomonadati</taxon>
        <taxon>Pseudomonadota</taxon>
        <taxon>Alphaproteobacteria</taxon>
        <taxon>Rhodospirillales</taxon>
        <taxon>Azospirillaceae</taxon>
        <taxon>Azospirillum</taxon>
    </lineage>
</organism>
<sequence length="599" mass="63190">MRNLLSFLTRTPVVAALLVALGVAAEFVSGSTVQIWSFLLVNVLLAQSINLLTGVAGQISLGHAGFLGIGAYGSALLMKNFGLPLPLTLLAGAAMGAASGWLLSFAAGRVREFYLAMMTLGFGMIFYEVVREWTSVTGGMMGLSGVPSPGLRTLTLFGWSVGPVAYFQIMLAVVAGVVWLLRNFVTSPFGRAFFAIHVSEVAAGSIGVPRARTKRNAYMLSAALAGLAGGFYAHLVGYLGPETFGLHRSVEVLVMAVVGGLGTLAGPVLGAVVFTYLPEKLQIFAEYQFMVYGLILLLSFVLLPRGLAGLLLPRPRFAKDVTPLQAPPPAAPKASSGRGPLLSAEGVSISFLGLRALDNASVTLGAGEILGLVGPNGSGKSTLVNIISGIYRPSDGRVTFDGAAITGLLDHAVARRGALRTFQDPRLVPAFTVRENVLLGGHRLYRQNPLAAALNLPGALREDAAMLGRADAIIAMAGLSHLADTPVRDLPYGDQRMTELSRVILADPRLVMLDEPAAGLSEVELQRLGGLVRHLKERGVGVILIEHHMDFLNELVDRVVVLDSGRVIYQGGMAGMYRDPAVVAAYLGTETHPGEAIHA</sequence>
<dbReference type="RefSeq" id="WP_149165633.1">
    <property type="nucleotide sequence ID" value="NZ_QOKV01000009.1"/>
</dbReference>
<dbReference type="InterPro" id="IPR003593">
    <property type="entry name" value="AAA+_ATPase"/>
</dbReference>
<dbReference type="GO" id="GO:0005886">
    <property type="term" value="C:plasma membrane"/>
    <property type="evidence" value="ECO:0007669"/>
    <property type="project" value="UniProtKB-SubCell"/>
</dbReference>
<keyword evidence="6 8" id="KW-1133">Transmembrane helix</keyword>
<evidence type="ECO:0000256" key="8">
    <source>
        <dbReference type="SAM" id="Phobius"/>
    </source>
</evidence>
<feature type="transmembrane region" description="Helical" evidence="8">
    <location>
        <begin position="34"/>
        <end position="52"/>
    </location>
</feature>
<protein>
    <submittedName>
        <fullName evidence="10">ATP-binding cassette domain-containing protein</fullName>
    </submittedName>
</protein>
<keyword evidence="3 8" id="KW-0812">Transmembrane</keyword>
<feature type="transmembrane region" description="Helical" evidence="8">
    <location>
        <begin position="156"/>
        <end position="181"/>
    </location>
</feature>
<keyword evidence="2" id="KW-1003">Cell membrane</keyword>
<comment type="caution">
    <text evidence="10">The sequence shown here is derived from an EMBL/GenBank/DDBJ whole genome shotgun (WGS) entry which is preliminary data.</text>
</comment>
<dbReference type="PANTHER" id="PTHR30482">
    <property type="entry name" value="HIGH-AFFINITY BRANCHED-CHAIN AMINO ACID TRANSPORT SYSTEM PERMEASE"/>
    <property type="match status" value="1"/>
</dbReference>
<name>A0A6L3AZS7_AZOBR</name>
<dbReference type="GO" id="GO:0016887">
    <property type="term" value="F:ATP hydrolysis activity"/>
    <property type="evidence" value="ECO:0007669"/>
    <property type="project" value="InterPro"/>
</dbReference>
<feature type="transmembrane region" description="Helical" evidence="8">
    <location>
        <begin position="113"/>
        <end position="130"/>
    </location>
</feature>
<dbReference type="SMART" id="SM00382">
    <property type="entry name" value="AAA"/>
    <property type="match status" value="1"/>
</dbReference>
<feature type="transmembrane region" description="Helical" evidence="8">
    <location>
        <begin position="59"/>
        <end position="77"/>
    </location>
</feature>
<dbReference type="Proteomes" id="UP000476837">
    <property type="component" value="Unassembled WGS sequence"/>
</dbReference>
<evidence type="ECO:0000256" key="4">
    <source>
        <dbReference type="ARBA" id="ARBA00022741"/>
    </source>
</evidence>
<proteinExistence type="predicted"/>
<dbReference type="CDD" id="cd03219">
    <property type="entry name" value="ABC_Mj1267_LivG_branched"/>
    <property type="match status" value="1"/>
</dbReference>
<evidence type="ECO:0000256" key="2">
    <source>
        <dbReference type="ARBA" id="ARBA00022475"/>
    </source>
</evidence>
<evidence type="ECO:0000256" key="6">
    <source>
        <dbReference type="ARBA" id="ARBA00022989"/>
    </source>
</evidence>
<evidence type="ECO:0000313" key="10">
    <source>
        <dbReference type="EMBL" id="KAA0684924.1"/>
    </source>
</evidence>
<evidence type="ECO:0000256" key="7">
    <source>
        <dbReference type="ARBA" id="ARBA00023136"/>
    </source>
</evidence>
<gene>
    <name evidence="10" type="ORF">DS837_15725</name>
</gene>
<dbReference type="SUPFAM" id="SSF52540">
    <property type="entry name" value="P-loop containing nucleoside triphosphate hydrolases"/>
    <property type="match status" value="1"/>
</dbReference>
<dbReference type="EMBL" id="QOKV01000009">
    <property type="protein sequence ID" value="KAA0684924.1"/>
    <property type="molecule type" value="Genomic_DNA"/>
</dbReference>
<evidence type="ECO:0000259" key="9">
    <source>
        <dbReference type="PROSITE" id="PS50893"/>
    </source>
</evidence>
<dbReference type="InterPro" id="IPR003439">
    <property type="entry name" value="ABC_transporter-like_ATP-bd"/>
</dbReference>
<evidence type="ECO:0000256" key="5">
    <source>
        <dbReference type="ARBA" id="ARBA00022840"/>
    </source>
</evidence>
<keyword evidence="5 10" id="KW-0067">ATP-binding</keyword>
<accession>A0A6L3AZS7</accession>
<evidence type="ECO:0000256" key="1">
    <source>
        <dbReference type="ARBA" id="ARBA00004651"/>
    </source>
</evidence>
<evidence type="ECO:0000313" key="11">
    <source>
        <dbReference type="Proteomes" id="UP000476837"/>
    </source>
</evidence>
<dbReference type="PROSITE" id="PS50893">
    <property type="entry name" value="ABC_TRANSPORTER_2"/>
    <property type="match status" value="1"/>
</dbReference>
<dbReference type="Pfam" id="PF00005">
    <property type="entry name" value="ABC_tran"/>
    <property type="match status" value="1"/>
</dbReference>
<dbReference type="AlphaFoldDB" id="A0A6L3AZS7"/>
<keyword evidence="4" id="KW-0547">Nucleotide-binding</keyword>
<dbReference type="PANTHER" id="PTHR30482:SF20">
    <property type="entry name" value="HIGH-AFFINITY BRANCHED-CHAIN AMINO ACID TRANSPORT SYSTEM PERMEASE PROTEIN LIVM"/>
    <property type="match status" value="1"/>
</dbReference>
<feature type="transmembrane region" description="Helical" evidence="8">
    <location>
        <begin position="289"/>
        <end position="312"/>
    </location>
</feature>
<dbReference type="Gene3D" id="3.40.50.300">
    <property type="entry name" value="P-loop containing nucleotide triphosphate hydrolases"/>
    <property type="match status" value="1"/>
</dbReference>
<dbReference type="InterPro" id="IPR027417">
    <property type="entry name" value="P-loop_NTPase"/>
</dbReference>
<dbReference type="InterPro" id="IPR001851">
    <property type="entry name" value="ABC_transp_permease"/>
</dbReference>